<dbReference type="Pfam" id="PF00169">
    <property type="entry name" value="PH"/>
    <property type="match status" value="1"/>
</dbReference>
<sequence>MDVVADLAQPDFEGELTKRSVWLKEWRARYFVLKGNKLYFCRAQGEAPHGVIDLSECLTVKSAEEKTNKRFCFEIATPESTYYMHAESEEKKDAWIGAIGRAIVKFSSSFTGDDGYDEEDV</sequence>
<evidence type="ECO:0000259" key="1">
    <source>
        <dbReference type="PROSITE" id="PS50003"/>
    </source>
</evidence>
<dbReference type="SMART" id="SM00233">
    <property type="entry name" value="PH"/>
    <property type="match status" value="1"/>
</dbReference>
<accession>A0A067CQ48</accession>
<protein>
    <recommendedName>
        <fullName evidence="1">PH domain-containing protein</fullName>
    </recommendedName>
</protein>
<dbReference type="CDD" id="cd13276">
    <property type="entry name" value="PH_AtPH1"/>
    <property type="match status" value="1"/>
</dbReference>
<dbReference type="Gene3D" id="2.30.29.30">
    <property type="entry name" value="Pleckstrin-homology domain (PH domain)/Phosphotyrosine-binding domain (PTB)"/>
    <property type="match status" value="1"/>
</dbReference>
<proteinExistence type="predicted"/>
<dbReference type="PROSITE" id="PS50003">
    <property type="entry name" value="PH_DOMAIN"/>
    <property type="match status" value="1"/>
</dbReference>
<dbReference type="InterPro" id="IPR001849">
    <property type="entry name" value="PH_domain"/>
</dbReference>
<dbReference type="SUPFAM" id="SSF50729">
    <property type="entry name" value="PH domain-like"/>
    <property type="match status" value="1"/>
</dbReference>
<name>A0A067CQ48_SAPPC</name>
<organism evidence="2 3">
    <name type="scientific">Saprolegnia parasitica (strain CBS 223.65)</name>
    <dbReference type="NCBI Taxonomy" id="695850"/>
    <lineage>
        <taxon>Eukaryota</taxon>
        <taxon>Sar</taxon>
        <taxon>Stramenopiles</taxon>
        <taxon>Oomycota</taxon>
        <taxon>Saprolegniomycetes</taxon>
        <taxon>Saprolegniales</taxon>
        <taxon>Saprolegniaceae</taxon>
        <taxon>Saprolegnia</taxon>
    </lineage>
</organism>
<dbReference type="PANTHER" id="PTHR14336:SF8">
    <property type="entry name" value="PROTEIN OPY1"/>
    <property type="match status" value="1"/>
</dbReference>
<dbReference type="PANTHER" id="PTHR14336">
    <property type="entry name" value="TANDEM PH DOMAIN CONTAINING PROTEIN"/>
    <property type="match status" value="1"/>
</dbReference>
<dbReference type="GeneID" id="24125054"/>
<evidence type="ECO:0000313" key="2">
    <source>
        <dbReference type="EMBL" id="KDO32809.1"/>
    </source>
</evidence>
<gene>
    <name evidence="2" type="ORF">SPRG_02502</name>
</gene>
<dbReference type="InterPro" id="IPR051707">
    <property type="entry name" value="PI-Interact_SigTrans_Reg"/>
</dbReference>
<reference evidence="2 3" key="1">
    <citation type="journal article" date="2013" name="PLoS Genet.">
        <title>Distinctive expansion of potential virulence genes in the genome of the oomycete fish pathogen Saprolegnia parasitica.</title>
        <authorList>
            <person name="Jiang R.H."/>
            <person name="de Bruijn I."/>
            <person name="Haas B.J."/>
            <person name="Belmonte R."/>
            <person name="Lobach L."/>
            <person name="Christie J."/>
            <person name="van den Ackerveken G."/>
            <person name="Bottin A."/>
            <person name="Bulone V."/>
            <person name="Diaz-Moreno S.M."/>
            <person name="Dumas B."/>
            <person name="Fan L."/>
            <person name="Gaulin E."/>
            <person name="Govers F."/>
            <person name="Grenville-Briggs L.J."/>
            <person name="Horner N.R."/>
            <person name="Levin J.Z."/>
            <person name="Mammella M."/>
            <person name="Meijer H.J."/>
            <person name="Morris P."/>
            <person name="Nusbaum C."/>
            <person name="Oome S."/>
            <person name="Phillips A.J."/>
            <person name="van Rooyen D."/>
            <person name="Rzeszutek E."/>
            <person name="Saraiva M."/>
            <person name="Secombes C.J."/>
            <person name="Seidl M.F."/>
            <person name="Snel B."/>
            <person name="Stassen J.H."/>
            <person name="Sykes S."/>
            <person name="Tripathy S."/>
            <person name="van den Berg H."/>
            <person name="Vega-Arreguin J.C."/>
            <person name="Wawra S."/>
            <person name="Young S.K."/>
            <person name="Zeng Q."/>
            <person name="Dieguez-Uribeondo J."/>
            <person name="Russ C."/>
            <person name="Tyler B.M."/>
            <person name="van West P."/>
        </authorList>
    </citation>
    <scope>NUCLEOTIDE SEQUENCE [LARGE SCALE GENOMIC DNA]</scope>
    <source>
        <strain evidence="2 3">CBS 223.65</strain>
    </source>
</reference>
<dbReference type="FunFam" id="2.30.29.30:FF:000286">
    <property type="entry name" value="PH-protein kinase domain containing protein"/>
    <property type="match status" value="1"/>
</dbReference>
<dbReference type="OrthoDB" id="185175at2759"/>
<dbReference type="VEuPathDB" id="FungiDB:SPRG_02502"/>
<keyword evidence="3" id="KW-1185">Reference proteome</keyword>
<dbReference type="AlphaFoldDB" id="A0A067CQ48"/>
<dbReference type="STRING" id="695850.A0A067CQ48"/>
<dbReference type="RefSeq" id="XP_012196465.1">
    <property type="nucleotide sequence ID" value="XM_012341075.1"/>
</dbReference>
<dbReference type="InterPro" id="IPR011993">
    <property type="entry name" value="PH-like_dom_sf"/>
</dbReference>
<feature type="domain" description="PH" evidence="1">
    <location>
        <begin position="9"/>
        <end position="104"/>
    </location>
</feature>
<dbReference type="EMBL" id="KK583194">
    <property type="protein sequence ID" value="KDO32809.1"/>
    <property type="molecule type" value="Genomic_DNA"/>
</dbReference>
<dbReference type="OMA" id="SECLTVR"/>
<dbReference type="KEGG" id="spar:SPRG_02502"/>
<dbReference type="Proteomes" id="UP000030745">
    <property type="component" value="Unassembled WGS sequence"/>
</dbReference>
<evidence type="ECO:0000313" key="3">
    <source>
        <dbReference type="Proteomes" id="UP000030745"/>
    </source>
</evidence>